<dbReference type="Proteomes" id="UP000267096">
    <property type="component" value="Unassembled WGS sequence"/>
</dbReference>
<dbReference type="OrthoDB" id="4062651at2759"/>
<dbReference type="Gene3D" id="2.60.40.10">
    <property type="entry name" value="Immunoglobulins"/>
    <property type="match status" value="1"/>
</dbReference>
<dbReference type="WBParaSite" id="ASIM_0001981601-mRNA-1">
    <property type="protein sequence ID" value="ASIM_0001981601-mRNA-1"/>
    <property type="gene ID" value="ASIM_0001981601"/>
</dbReference>
<evidence type="ECO:0000313" key="2">
    <source>
        <dbReference type="EMBL" id="VDK68110.1"/>
    </source>
</evidence>
<feature type="domain" description="Fibronectin type-III" evidence="1">
    <location>
        <begin position="48"/>
        <end position="143"/>
    </location>
</feature>
<dbReference type="SMART" id="SM00060">
    <property type="entry name" value="FN3"/>
    <property type="match status" value="1"/>
</dbReference>
<keyword evidence="3" id="KW-1185">Reference proteome</keyword>
<dbReference type="PROSITE" id="PS50853">
    <property type="entry name" value="FN3"/>
    <property type="match status" value="1"/>
</dbReference>
<dbReference type="AlphaFoldDB" id="A0A0M3KFQ5"/>
<dbReference type="InterPro" id="IPR003961">
    <property type="entry name" value="FN3_dom"/>
</dbReference>
<dbReference type="InterPro" id="IPR036116">
    <property type="entry name" value="FN3_sf"/>
</dbReference>
<dbReference type="Pfam" id="PF00041">
    <property type="entry name" value="fn3"/>
    <property type="match status" value="1"/>
</dbReference>
<dbReference type="CDD" id="cd00063">
    <property type="entry name" value="FN3"/>
    <property type="match status" value="1"/>
</dbReference>
<gene>
    <name evidence="2" type="ORF">ASIM_LOCUS19203</name>
</gene>
<dbReference type="InterPro" id="IPR013783">
    <property type="entry name" value="Ig-like_fold"/>
</dbReference>
<reference evidence="4" key="1">
    <citation type="submission" date="2017-02" db="UniProtKB">
        <authorList>
            <consortium name="WormBaseParasite"/>
        </authorList>
    </citation>
    <scope>IDENTIFICATION</scope>
</reference>
<dbReference type="EMBL" id="UYRR01036812">
    <property type="protein sequence ID" value="VDK68110.1"/>
    <property type="molecule type" value="Genomic_DNA"/>
</dbReference>
<name>A0A0M3KFQ5_ANISI</name>
<evidence type="ECO:0000313" key="4">
    <source>
        <dbReference type="WBParaSite" id="ASIM_0001981601-mRNA-1"/>
    </source>
</evidence>
<evidence type="ECO:0000313" key="3">
    <source>
        <dbReference type="Proteomes" id="UP000267096"/>
    </source>
</evidence>
<evidence type="ECO:0000259" key="1">
    <source>
        <dbReference type="PROSITE" id="PS50853"/>
    </source>
</evidence>
<protein>
    <submittedName>
        <fullName evidence="4">Fibronectin type-III domain-containing protein</fullName>
    </submittedName>
</protein>
<organism evidence="4">
    <name type="scientific">Anisakis simplex</name>
    <name type="common">Herring worm</name>
    <dbReference type="NCBI Taxonomy" id="6269"/>
    <lineage>
        <taxon>Eukaryota</taxon>
        <taxon>Metazoa</taxon>
        <taxon>Ecdysozoa</taxon>
        <taxon>Nematoda</taxon>
        <taxon>Chromadorea</taxon>
        <taxon>Rhabditida</taxon>
        <taxon>Spirurina</taxon>
        <taxon>Ascaridomorpha</taxon>
        <taxon>Ascaridoidea</taxon>
        <taxon>Anisakidae</taxon>
        <taxon>Anisakis</taxon>
        <taxon>Anisakis simplex complex</taxon>
    </lineage>
</organism>
<dbReference type="SUPFAM" id="SSF49265">
    <property type="entry name" value="Fibronectin type III"/>
    <property type="match status" value="1"/>
</dbReference>
<accession>A0A0M3KFQ5</accession>
<proteinExistence type="predicted"/>
<sequence length="226" mass="25276">MLLFKSIRARARASVLTWARARASVLTWARERAAACVRTLRPSLTPMLVSELRVEGVQQNGVTLAWNAPVLEGNGHSNGHFRQPVYEIESRHNGSVAVSETANNYFTFDDLNPVFPYSFKVRALTDLGWGMWSEPLWYQPGRGQFSPMHTVTGGDYITHEGGFMLAFIIMFYFYRSQLGTGRSSSLGMDTGIVRSAGNGCIQFAGLFEEIKRESEAIQRLRRSGTV</sequence>
<reference evidence="2 3" key="2">
    <citation type="submission" date="2018-11" db="EMBL/GenBank/DDBJ databases">
        <authorList>
            <consortium name="Pathogen Informatics"/>
        </authorList>
    </citation>
    <scope>NUCLEOTIDE SEQUENCE [LARGE SCALE GENOMIC DNA]</scope>
</reference>